<dbReference type="Proteomes" id="UP000664132">
    <property type="component" value="Unassembled WGS sequence"/>
</dbReference>
<feature type="compositionally biased region" description="Basic and acidic residues" evidence="1">
    <location>
        <begin position="65"/>
        <end position="80"/>
    </location>
</feature>
<dbReference type="AlphaFoldDB" id="A0A8H7TIE7"/>
<dbReference type="EMBL" id="JAFJYH010000099">
    <property type="protein sequence ID" value="KAG4419735.1"/>
    <property type="molecule type" value="Genomic_DNA"/>
</dbReference>
<evidence type="ECO:0000313" key="2">
    <source>
        <dbReference type="EMBL" id="KAG4419735.1"/>
    </source>
</evidence>
<feature type="region of interest" description="Disordered" evidence="1">
    <location>
        <begin position="16"/>
        <end position="117"/>
    </location>
</feature>
<evidence type="ECO:0000256" key="1">
    <source>
        <dbReference type="SAM" id="MobiDB-lite"/>
    </source>
</evidence>
<reference evidence="2" key="1">
    <citation type="submission" date="2021-02" db="EMBL/GenBank/DDBJ databases">
        <title>Genome sequence Cadophora malorum strain M34.</title>
        <authorList>
            <person name="Stefanovic E."/>
            <person name="Vu D."/>
            <person name="Scully C."/>
            <person name="Dijksterhuis J."/>
            <person name="Roader J."/>
            <person name="Houbraken J."/>
        </authorList>
    </citation>
    <scope>NUCLEOTIDE SEQUENCE</scope>
    <source>
        <strain evidence="2">M34</strain>
    </source>
</reference>
<dbReference type="OrthoDB" id="3561893at2759"/>
<protein>
    <submittedName>
        <fullName evidence="2">Uncharacterized protein</fullName>
    </submittedName>
</protein>
<proteinExistence type="predicted"/>
<feature type="compositionally biased region" description="Low complexity" evidence="1">
    <location>
        <begin position="39"/>
        <end position="57"/>
    </location>
</feature>
<comment type="caution">
    <text evidence="2">The sequence shown here is derived from an EMBL/GenBank/DDBJ whole genome shotgun (WGS) entry which is preliminary data.</text>
</comment>
<organism evidence="2 3">
    <name type="scientific">Cadophora malorum</name>
    <dbReference type="NCBI Taxonomy" id="108018"/>
    <lineage>
        <taxon>Eukaryota</taxon>
        <taxon>Fungi</taxon>
        <taxon>Dikarya</taxon>
        <taxon>Ascomycota</taxon>
        <taxon>Pezizomycotina</taxon>
        <taxon>Leotiomycetes</taxon>
        <taxon>Helotiales</taxon>
        <taxon>Ploettnerulaceae</taxon>
        <taxon>Cadophora</taxon>
    </lineage>
</organism>
<sequence length="117" mass="12570">MSDFFNFFVSSALGVTTEELSAAQKATDLKKKKKRKDSASASAASSSSQTESSTSSSNTNTVRNETSEERSSNKETREAESDAVTQRPVSTREEGEGELPTYSAATGDPPAYSRESR</sequence>
<accession>A0A8H7TIE7</accession>
<gene>
    <name evidence="2" type="ORF">IFR04_007142</name>
</gene>
<keyword evidence="3" id="KW-1185">Reference proteome</keyword>
<evidence type="ECO:0000313" key="3">
    <source>
        <dbReference type="Proteomes" id="UP000664132"/>
    </source>
</evidence>
<name>A0A8H7TIE7_9HELO</name>